<dbReference type="GO" id="GO:0006520">
    <property type="term" value="P:amino acid metabolic process"/>
    <property type="evidence" value="ECO:0007669"/>
    <property type="project" value="InterPro"/>
</dbReference>
<dbReference type="EMBL" id="VSSQ01009203">
    <property type="protein sequence ID" value="MPM40982.1"/>
    <property type="molecule type" value="Genomic_DNA"/>
</dbReference>
<dbReference type="InterPro" id="IPR015422">
    <property type="entry name" value="PyrdxlP-dep_Trfase_small"/>
</dbReference>
<evidence type="ECO:0000256" key="5">
    <source>
        <dbReference type="ARBA" id="ARBA00022679"/>
    </source>
</evidence>
<evidence type="ECO:0000256" key="6">
    <source>
        <dbReference type="ARBA" id="ARBA00022898"/>
    </source>
</evidence>
<evidence type="ECO:0000259" key="7">
    <source>
        <dbReference type="Pfam" id="PF00155"/>
    </source>
</evidence>
<evidence type="ECO:0000256" key="2">
    <source>
        <dbReference type="ARBA" id="ARBA00007441"/>
    </source>
</evidence>
<keyword evidence="5 8" id="KW-0808">Transferase</keyword>
<dbReference type="Pfam" id="PF00155">
    <property type="entry name" value="Aminotran_1_2"/>
    <property type="match status" value="1"/>
</dbReference>
<proteinExistence type="inferred from homology"/>
<dbReference type="SUPFAM" id="SSF53383">
    <property type="entry name" value="PLP-dependent transferases"/>
    <property type="match status" value="1"/>
</dbReference>
<dbReference type="AlphaFoldDB" id="A0A644ZJE1"/>
<dbReference type="InterPro" id="IPR004839">
    <property type="entry name" value="Aminotransferase_I/II_large"/>
</dbReference>
<dbReference type="EC" id="2.6.1.57" evidence="8"/>
<accession>A0A644ZJE1</accession>
<gene>
    <name evidence="8" type="primary">tyrB_5</name>
    <name evidence="8" type="ORF">SDC9_87631</name>
</gene>
<name>A0A644ZJE1_9ZZZZ</name>
<dbReference type="InterPro" id="IPR000796">
    <property type="entry name" value="Asp_trans"/>
</dbReference>
<feature type="domain" description="Aminotransferase class I/classII large" evidence="7">
    <location>
        <begin position="39"/>
        <end position="403"/>
    </location>
</feature>
<dbReference type="GO" id="GO:0042802">
    <property type="term" value="F:identical protein binding"/>
    <property type="evidence" value="ECO:0007669"/>
    <property type="project" value="TreeGrafter"/>
</dbReference>
<dbReference type="InterPro" id="IPR015424">
    <property type="entry name" value="PyrdxlP-dep_Trfase"/>
</dbReference>
<dbReference type="GO" id="GO:0030170">
    <property type="term" value="F:pyridoxal phosphate binding"/>
    <property type="evidence" value="ECO:0007669"/>
    <property type="project" value="InterPro"/>
</dbReference>
<comment type="subunit">
    <text evidence="3">Homodimer.</text>
</comment>
<dbReference type="GO" id="GO:0008483">
    <property type="term" value="F:transaminase activity"/>
    <property type="evidence" value="ECO:0007669"/>
    <property type="project" value="UniProtKB-KW"/>
</dbReference>
<evidence type="ECO:0000256" key="3">
    <source>
        <dbReference type="ARBA" id="ARBA00011738"/>
    </source>
</evidence>
<evidence type="ECO:0000313" key="8">
    <source>
        <dbReference type="EMBL" id="MPM40982.1"/>
    </source>
</evidence>
<dbReference type="PANTHER" id="PTHR11879:SF22">
    <property type="entry name" value="ASPARTATE AMINOTRANSFERASE, MITOCHONDRIAL"/>
    <property type="match status" value="1"/>
</dbReference>
<keyword evidence="6" id="KW-0663">Pyridoxal phosphate</keyword>
<evidence type="ECO:0000256" key="4">
    <source>
        <dbReference type="ARBA" id="ARBA00022576"/>
    </source>
</evidence>
<dbReference type="CDD" id="cd00609">
    <property type="entry name" value="AAT_like"/>
    <property type="match status" value="1"/>
</dbReference>
<dbReference type="InterPro" id="IPR015421">
    <property type="entry name" value="PyrdxlP-dep_Trfase_major"/>
</dbReference>
<organism evidence="8">
    <name type="scientific">bioreactor metagenome</name>
    <dbReference type="NCBI Taxonomy" id="1076179"/>
    <lineage>
        <taxon>unclassified sequences</taxon>
        <taxon>metagenomes</taxon>
        <taxon>ecological metagenomes</taxon>
    </lineage>
</organism>
<dbReference type="Gene3D" id="3.90.1150.10">
    <property type="entry name" value="Aspartate Aminotransferase, domain 1"/>
    <property type="match status" value="1"/>
</dbReference>
<reference evidence="8" key="1">
    <citation type="submission" date="2019-08" db="EMBL/GenBank/DDBJ databases">
        <authorList>
            <person name="Kucharzyk K."/>
            <person name="Murdoch R.W."/>
            <person name="Higgins S."/>
            <person name="Loffler F."/>
        </authorList>
    </citation>
    <scope>NUCLEOTIDE SEQUENCE</scope>
</reference>
<comment type="caution">
    <text evidence="8">The sequence shown here is derived from an EMBL/GenBank/DDBJ whole genome shotgun (WGS) entry which is preliminary data.</text>
</comment>
<comment type="cofactor">
    <cofactor evidence="1">
        <name>pyridoxal 5'-phosphate</name>
        <dbReference type="ChEBI" id="CHEBI:597326"/>
    </cofactor>
</comment>
<dbReference type="PANTHER" id="PTHR11879">
    <property type="entry name" value="ASPARTATE AMINOTRANSFERASE"/>
    <property type="match status" value="1"/>
</dbReference>
<dbReference type="Gene3D" id="3.40.640.10">
    <property type="entry name" value="Type I PLP-dependent aspartate aminotransferase-like (Major domain)"/>
    <property type="match status" value="1"/>
</dbReference>
<evidence type="ECO:0000256" key="1">
    <source>
        <dbReference type="ARBA" id="ARBA00001933"/>
    </source>
</evidence>
<keyword evidence="4 8" id="KW-0032">Aminotransferase</keyword>
<protein>
    <submittedName>
        <fullName evidence="8">Aromatic-amino-acid aminotransferase</fullName>
        <ecNumber evidence="8">2.6.1.57</ecNumber>
    </submittedName>
</protein>
<sequence length="414" mass="45007">MTYSFAATHAKGKAATDKIFGANAAAVAAEAKYGKAAVVNATIGALLDDNEVLTCLPTVESVFRNLPTSEIIAYAPISGLPGYLEAAINLTFGNHKPEAYIDAVATAGGSGVIHHAIWNYTEIGNTVLTSDWFWGPYRVLCQDALRQLDTYQLFDENFNFNIKAFASKVNELVAKQESLLVIINAPAHNPTGYSLTDAEWDQVIDVCKAVPKDKRITLLIDIAYLDYAGEADESRAFMTKFGRLPENILSIFAFSMSKGYTMYGARCGAMIGVSSNKDVITEFAAINQYTSRATWSNISRSPMQLLSTIYKDKALLASVESERAGLYKLIRERADIFMEEAKDANLKMLPYIAGFFLTIPAKNPDAVCDKLHDDNIFAVPLGKGVRIAVCAVSAAKIKGMAEKVAKAMAGIDNK</sequence>
<comment type="similarity">
    <text evidence="2">Belongs to the class-I pyridoxal-phosphate-dependent aminotransferase family.</text>
</comment>